<gene>
    <name evidence="2" type="ORF">QBC47DRAFT_404968</name>
</gene>
<feature type="region of interest" description="Disordered" evidence="1">
    <location>
        <begin position="1"/>
        <end position="197"/>
    </location>
</feature>
<proteinExistence type="predicted"/>
<name>A0AAJ0B6L4_9PEZI</name>
<accession>A0AAJ0B6L4</accession>
<protein>
    <submittedName>
        <fullName evidence="2">Uncharacterized protein</fullName>
    </submittedName>
</protein>
<evidence type="ECO:0000256" key="1">
    <source>
        <dbReference type="SAM" id="MobiDB-lite"/>
    </source>
</evidence>
<evidence type="ECO:0000313" key="2">
    <source>
        <dbReference type="EMBL" id="KAK1752645.1"/>
    </source>
</evidence>
<feature type="compositionally biased region" description="Polar residues" evidence="1">
    <location>
        <begin position="19"/>
        <end position="31"/>
    </location>
</feature>
<evidence type="ECO:0000313" key="3">
    <source>
        <dbReference type="Proteomes" id="UP001239445"/>
    </source>
</evidence>
<dbReference type="EMBL" id="MU839839">
    <property type="protein sequence ID" value="KAK1752645.1"/>
    <property type="molecule type" value="Genomic_DNA"/>
</dbReference>
<dbReference type="AlphaFoldDB" id="A0AAJ0B6L4"/>
<comment type="caution">
    <text evidence="2">The sequence shown here is derived from an EMBL/GenBank/DDBJ whole genome shotgun (WGS) entry which is preliminary data.</text>
</comment>
<feature type="compositionally biased region" description="Low complexity" evidence="1">
    <location>
        <begin position="149"/>
        <end position="169"/>
    </location>
</feature>
<dbReference type="Proteomes" id="UP001239445">
    <property type="component" value="Unassembled WGS sequence"/>
</dbReference>
<reference evidence="2" key="1">
    <citation type="submission" date="2023-06" db="EMBL/GenBank/DDBJ databases">
        <title>Genome-scale phylogeny and comparative genomics of the fungal order Sordariales.</title>
        <authorList>
            <consortium name="Lawrence Berkeley National Laboratory"/>
            <person name="Hensen N."/>
            <person name="Bonometti L."/>
            <person name="Westerberg I."/>
            <person name="Brannstrom I.O."/>
            <person name="Guillou S."/>
            <person name="Cros-Aarteil S."/>
            <person name="Calhoun S."/>
            <person name="Haridas S."/>
            <person name="Kuo A."/>
            <person name="Mondo S."/>
            <person name="Pangilinan J."/>
            <person name="Riley R."/>
            <person name="Labutti K."/>
            <person name="Andreopoulos B."/>
            <person name="Lipzen A."/>
            <person name="Chen C."/>
            <person name="Yanf M."/>
            <person name="Daum C."/>
            <person name="Ng V."/>
            <person name="Clum A."/>
            <person name="Steindorff A."/>
            <person name="Ohm R."/>
            <person name="Martin F."/>
            <person name="Silar P."/>
            <person name="Natvig D."/>
            <person name="Lalanne C."/>
            <person name="Gautier V."/>
            <person name="Ament-Velasquez S.L."/>
            <person name="Kruys A."/>
            <person name="Hutchinson M.I."/>
            <person name="Powell A.J."/>
            <person name="Barry K."/>
            <person name="Miller A.N."/>
            <person name="Grigoriev I.V."/>
            <person name="Debuchy R."/>
            <person name="Gladieux P."/>
            <person name="Thoren M.H."/>
            <person name="Johannesson H."/>
        </authorList>
    </citation>
    <scope>NUCLEOTIDE SEQUENCE</scope>
    <source>
        <strain evidence="2">PSN4</strain>
    </source>
</reference>
<feature type="compositionally biased region" description="Basic and acidic residues" evidence="1">
    <location>
        <begin position="227"/>
        <end position="236"/>
    </location>
</feature>
<keyword evidence="3" id="KW-1185">Reference proteome</keyword>
<sequence length="634" mass="69291">MNTDGHQVPSEAQGLIPSLGTSSEAPTSDRPSSPIAHPPVKIKRQRDDSPMGVQHTETRAATAAQVSVKVEEKSRDSSSPTIKSMASADRASAMASPRPNTPLASGALPGAQSPFATRRSSIKTEEMVPSVARPVGDQNPTIQPRPNRQAPAAVPVSRPAVRHAAVPVQHPRPSPLPGAPQHQNTTMAAPQERRPAAVPVEGATGPWQHYAATPVKEEPNLNQDSDIVCRDNRGSSDARSASGPKKNREDESDDAALIMTDVLDSRGDLFLRVALKDDDGDIRQFQVCSRTLFRASPKLELQFNRRDSPPPMQARPLINARPKPKTMTISGVNPQALAVVLQLIHGQVTKVFDKLKNRELLGEVLVVTQKLEMDACLAPVAAKFMTKIVDLKTFRHDVLGPQLWITYRFGLVTLMRKTIAMIVSSSRITADGQLVGFGGETPVKYSDYHPLRTIGILSDLVKCRAAVIDGLIEWVNRAIHKLTHTATAHRLDLSSRTNVCKGANWQSRCDSLMLGAFQRALAEHKWSYTVVEDMAGGNDGLRVLKVRMNPSLDEFRGSARQMHRNIQAMVKEACTIASPWGQSHQVCNPMGDEQYKTLDDFVRDALNTVRLGEDDFATRARAVGLETTDEFNAP</sequence>
<feature type="region of interest" description="Disordered" evidence="1">
    <location>
        <begin position="212"/>
        <end position="253"/>
    </location>
</feature>
<feature type="compositionally biased region" description="Low complexity" evidence="1">
    <location>
        <begin position="84"/>
        <end position="98"/>
    </location>
</feature>
<organism evidence="2 3">
    <name type="scientific">Echria macrotheca</name>
    <dbReference type="NCBI Taxonomy" id="438768"/>
    <lineage>
        <taxon>Eukaryota</taxon>
        <taxon>Fungi</taxon>
        <taxon>Dikarya</taxon>
        <taxon>Ascomycota</taxon>
        <taxon>Pezizomycotina</taxon>
        <taxon>Sordariomycetes</taxon>
        <taxon>Sordariomycetidae</taxon>
        <taxon>Sordariales</taxon>
        <taxon>Schizotheciaceae</taxon>
        <taxon>Echria</taxon>
    </lineage>
</organism>